<name>A0ABN9MGY1_9NEOB</name>
<dbReference type="InterPro" id="IPR019137">
    <property type="entry name" value="Nck-associated_protein-1"/>
</dbReference>
<evidence type="ECO:0000313" key="12">
    <source>
        <dbReference type="Proteomes" id="UP001176940"/>
    </source>
</evidence>
<evidence type="ECO:0000256" key="1">
    <source>
        <dbReference type="ARBA" id="ARBA00022475"/>
    </source>
</evidence>
<dbReference type="EMBL" id="CAUEEQ010063373">
    <property type="protein sequence ID" value="CAJ0964832.1"/>
    <property type="molecule type" value="Genomic_DNA"/>
</dbReference>
<feature type="region of interest" description="Disordered" evidence="9">
    <location>
        <begin position="131"/>
        <end position="211"/>
    </location>
</feature>
<feature type="transmembrane region" description="Helical" evidence="10">
    <location>
        <begin position="20"/>
        <end position="36"/>
    </location>
</feature>
<evidence type="ECO:0000256" key="9">
    <source>
        <dbReference type="SAM" id="MobiDB-lite"/>
    </source>
</evidence>
<accession>A0ABN9MGY1</accession>
<comment type="subcellular location">
    <subcellularLocation>
        <location evidence="6">Cell projection</location>
        <location evidence="6">Lamellipodium membrane</location>
        <topology evidence="6">Single-pass membrane protein</topology>
        <orientation evidence="6">Cytoplasmic side</orientation>
    </subcellularLocation>
</comment>
<evidence type="ECO:0000313" key="11">
    <source>
        <dbReference type="EMBL" id="CAJ0964832.1"/>
    </source>
</evidence>
<keyword evidence="2 10" id="KW-0812">Transmembrane</keyword>
<keyword evidence="3 10" id="KW-1133">Transmembrane helix</keyword>
<keyword evidence="5" id="KW-0966">Cell projection</keyword>
<evidence type="ECO:0000256" key="6">
    <source>
        <dbReference type="ARBA" id="ARBA00037839"/>
    </source>
</evidence>
<keyword evidence="4 10" id="KW-0472">Membrane</keyword>
<protein>
    <recommendedName>
        <fullName evidence="8">Nck-associated protein 1</fullName>
    </recommendedName>
</protein>
<evidence type="ECO:0000256" key="2">
    <source>
        <dbReference type="ARBA" id="ARBA00022692"/>
    </source>
</evidence>
<keyword evidence="12" id="KW-1185">Reference proteome</keyword>
<dbReference type="Proteomes" id="UP001176940">
    <property type="component" value="Unassembled WGS sequence"/>
</dbReference>
<feature type="compositionally biased region" description="Basic and acidic residues" evidence="9">
    <location>
        <begin position="142"/>
        <end position="157"/>
    </location>
</feature>
<evidence type="ECO:0000256" key="8">
    <source>
        <dbReference type="ARBA" id="ARBA00039689"/>
    </source>
</evidence>
<sequence length="211" mass="23491">MSPSLSSARVFSTEGADSHIPIATSVLIFPLYFSFYSRAFEKMFQQCLELPSQSRYSISFPLICTHFMSCTHELCPEERHHIGDRSLSLCNMFLDEMAKQARNLITDICTEQCTLSDQLLPKHCAKTISQAVNKKSKKQTGKKGEPEREKPGVESMRKNRLVVTKTKILAQKRAQKSGPGSVPHPLAYQSLSVGGDEDVHHSSVDVSFPSG</sequence>
<evidence type="ECO:0000256" key="4">
    <source>
        <dbReference type="ARBA" id="ARBA00023136"/>
    </source>
</evidence>
<dbReference type="PANTHER" id="PTHR12093">
    <property type="entry name" value="NCK-ASSOCIATED PROTEIN 1"/>
    <property type="match status" value="1"/>
</dbReference>
<proteinExistence type="inferred from homology"/>
<keyword evidence="1" id="KW-1003">Cell membrane</keyword>
<comment type="caution">
    <text evidence="11">The sequence shown here is derived from an EMBL/GenBank/DDBJ whole genome shotgun (WGS) entry which is preliminary data.</text>
</comment>
<organism evidence="11 12">
    <name type="scientific">Ranitomeya imitator</name>
    <name type="common">mimic poison frog</name>
    <dbReference type="NCBI Taxonomy" id="111125"/>
    <lineage>
        <taxon>Eukaryota</taxon>
        <taxon>Metazoa</taxon>
        <taxon>Chordata</taxon>
        <taxon>Craniata</taxon>
        <taxon>Vertebrata</taxon>
        <taxon>Euteleostomi</taxon>
        <taxon>Amphibia</taxon>
        <taxon>Batrachia</taxon>
        <taxon>Anura</taxon>
        <taxon>Neobatrachia</taxon>
        <taxon>Hyloidea</taxon>
        <taxon>Dendrobatidae</taxon>
        <taxon>Dendrobatinae</taxon>
        <taxon>Ranitomeya</taxon>
    </lineage>
</organism>
<evidence type="ECO:0000256" key="5">
    <source>
        <dbReference type="ARBA" id="ARBA00023273"/>
    </source>
</evidence>
<reference evidence="11" key="1">
    <citation type="submission" date="2023-07" db="EMBL/GenBank/DDBJ databases">
        <authorList>
            <person name="Stuckert A."/>
        </authorList>
    </citation>
    <scope>NUCLEOTIDE SEQUENCE</scope>
</reference>
<dbReference type="PANTHER" id="PTHR12093:SF11">
    <property type="entry name" value="NCK-ASSOCIATED PROTEIN 1"/>
    <property type="match status" value="1"/>
</dbReference>
<dbReference type="Pfam" id="PF09735">
    <property type="entry name" value="Nckap1"/>
    <property type="match status" value="1"/>
</dbReference>
<comment type="similarity">
    <text evidence="7">Belongs to the HEM-1/HEM-2 family.</text>
</comment>
<evidence type="ECO:0000256" key="10">
    <source>
        <dbReference type="SAM" id="Phobius"/>
    </source>
</evidence>
<evidence type="ECO:0000256" key="7">
    <source>
        <dbReference type="ARBA" id="ARBA00037947"/>
    </source>
</evidence>
<evidence type="ECO:0000256" key="3">
    <source>
        <dbReference type="ARBA" id="ARBA00022989"/>
    </source>
</evidence>
<gene>
    <name evidence="11" type="ORF">RIMI_LOCUS19648178</name>
</gene>